<evidence type="ECO:0000256" key="9">
    <source>
        <dbReference type="SAM" id="Phobius"/>
    </source>
</evidence>
<feature type="transmembrane region" description="Helical" evidence="9">
    <location>
        <begin position="55"/>
        <end position="74"/>
    </location>
</feature>
<proteinExistence type="inferred from homology"/>
<keyword evidence="4" id="KW-0050">Antiport</keyword>
<evidence type="ECO:0000259" key="10">
    <source>
        <dbReference type="Pfam" id="PF00999"/>
    </source>
</evidence>
<evidence type="ECO:0000313" key="12">
    <source>
        <dbReference type="Proteomes" id="UP001232973"/>
    </source>
</evidence>
<keyword evidence="3" id="KW-0813">Transport</keyword>
<gene>
    <name evidence="11" type="ORF">J2S03_001555</name>
</gene>
<dbReference type="InterPro" id="IPR038770">
    <property type="entry name" value="Na+/solute_symporter_sf"/>
</dbReference>
<comment type="subcellular location">
    <subcellularLocation>
        <location evidence="1">Membrane</location>
        <topology evidence="1">Multi-pass membrane protein</topology>
    </subcellularLocation>
</comment>
<feature type="transmembrane region" description="Helical" evidence="9">
    <location>
        <begin position="95"/>
        <end position="117"/>
    </location>
</feature>
<keyword evidence="12" id="KW-1185">Reference proteome</keyword>
<keyword evidence="7" id="KW-0406">Ion transport</keyword>
<dbReference type="RefSeq" id="WP_274456697.1">
    <property type="nucleotide sequence ID" value="NZ_CP067097.1"/>
</dbReference>
<comment type="caution">
    <text evidence="11">The sequence shown here is derived from an EMBL/GenBank/DDBJ whole genome shotgun (WGS) entry which is preliminary data.</text>
</comment>
<evidence type="ECO:0000256" key="7">
    <source>
        <dbReference type="ARBA" id="ARBA00023065"/>
    </source>
</evidence>
<feature type="transmembrane region" description="Helical" evidence="9">
    <location>
        <begin position="247"/>
        <end position="263"/>
    </location>
</feature>
<evidence type="ECO:0000256" key="5">
    <source>
        <dbReference type="ARBA" id="ARBA00022692"/>
    </source>
</evidence>
<accession>A0ABT9XIU8</accession>
<feature type="transmembrane region" description="Helical" evidence="9">
    <location>
        <begin position="156"/>
        <end position="179"/>
    </location>
</feature>
<keyword evidence="6 9" id="KW-1133">Transmembrane helix</keyword>
<dbReference type="Pfam" id="PF00999">
    <property type="entry name" value="Na_H_Exchanger"/>
    <property type="match status" value="1"/>
</dbReference>
<feature type="transmembrane region" description="Helical" evidence="9">
    <location>
        <begin position="363"/>
        <end position="384"/>
    </location>
</feature>
<dbReference type="Proteomes" id="UP001232973">
    <property type="component" value="Unassembled WGS sequence"/>
</dbReference>
<evidence type="ECO:0000256" key="3">
    <source>
        <dbReference type="ARBA" id="ARBA00022448"/>
    </source>
</evidence>
<dbReference type="PANTHER" id="PTHR43562:SF1">
    <property type="entry name" value="NA(+)_H(+) ANTIPORTER YJBQ-RELATED"/>
    <property type="match status" value="1"/>
</dbReference>
<dbReference type="PANTHER" id="PTHR43562">
    <property type="entry name" value="NAPA-TYPE SODIUM/HYDROGEN ANTIPORTER"/>
    <property type="match status" value="1"/>
</dbReference>
<evidence type="ECO:0000256" key="8">
    <source>
        <dbReference type="ARBA" id="ARBA00023136"/>
    </source>
</evidence>
<evidence type="ECO:0000256" key="6">
    <source>
        <dbReference type="ARBA" id="ARBA00022989"/>
    </source>
</evidence>
<protein>
    <submittedName>
        <fullName evidence="11">Kef-type K+ transport system membrane component KefB</fullName>
    </submittedName>
</protein>
<feature type="transmembrane region" description="Helical" evidence="9">
    <location>
        <begin position="225"/>
        <end position="241"/>
    </location>
</feature>
<feature type="domain" description="Cation/H+ exchanger transmembrane" evidence="10">
    <location>
        <begin position="19"/>
        <end position="383"/>
    </location>
</feature>
<keyword evidence="8 9" id="KW-0472">Membrane</keyword>
<comment type="similarity">
    <text evidence="2">Belongs to the monovalent cation:proton antiporter 2 (CPA2) transporter (TC 2.A.37) family.</text>
</comment>
<organism evidence="11 12">
    <name type="scientific">Alicyclobacillus cycloheptanicus</name>
    <dbReference type="NCBI Taxonomy" id="1457"/>
    <lineage>
        <taxon>Bacteria</taxon>
        <taxon>Bacillati</taxon>
        <taxon>Bacillota</taxon>
        <taxon>Bacilli</taxon>
        <taxon>Bacillales</taxon>
        <taxon>Alicyclobacillaceae</taxon>
        <taxon>Alicyclobacillus</taxon>
    </lineage>
</organism>
<feature type="transmembrane region" description="Helical" evidence="9">
    <location>
        <begin position="275"/>
        <end position="296"/>
    </location>
</feature>
<feature type="transmembrane region" description="Helical" evidence="9">
    <location>
        <begin position="185"/>
        <end position="205"/>
    </location>
</feature>
<keyword evidence="5 9" id="KW-0812">Transmembrane</keyword>
<evidence type="ECO:0000256" key="1">
    <source>
        <dbReference type="ARBA" id="ARBA00004141"/>
    </source>
</evidence>
<name>A0ABT9XIU8_9BACL</name>
<feature type="transmembrane region" description="Helical" evidence="9">
    <location>
        <begin position="302"/>
        <end position="325"/>
    </location>
</feature>
<evidence type="ECO:0000256" key="4">
    <source>
        <dbReference type="ARBA" id="ARBA00022449"/>
    </source>
</evidence>
<dbReference type="InterPro" id="IPR006153">
    <property type="entry name" value="Cation/H_exchanger_TM"/>
</dbReference>
<dbReference type="EMBL" id="JAUSTP010000010">
    <property type="protein sequence ID" value="MDQ0189708.1"/>
    <property type="molecule type" value="Genomic_DNA"/>
</dbReference>
<dbReference type="Gene3D" id="1.20.1530.20">
    <property type="match status" value="1"/>
</dbReference>
<feature type="transmembrane region" description="Helical" evidence="9">
    <location>
        <begin position="332"/>
        <end position="357"/>
    </location>
</feature>
<evidence type="ECO:0000256" key="2">
    <source>
        <dbReference type="ARBA" id="ARBA00005551"/>
    </source>
</evidence>
<feature type="transmembrane region" description="Helical" evidence="9">
    <location>
        <begin position="123"/>
        <end position="144"/>
    </location>
</feature>
<evidence type="ECO:0000313" key="11">
    <source>
        <dbReference type="EMBL" id="MDQ0189708.1"/>
    </source>
</evidence>
<sequence length="387" mass="41611">MSETLRVFLLILSASFVFSAAVSKIPLLRIPSSVAYLLFGVMLHLGSAHVSSEELLWINQLGDFGLLFLMFLSGMEVEFQQLHPSAWKASEENPLTLAAAMFCATLLLSFACAWVLARFSPGVHPWMLTLLFATTSLGVILPILEETGTLATAYGQTLLLCALFADFLTMLFVSLFVSVRTSGSALDFLLALSILPAGVGAYFAIQWMRGIAAVRRLAGDSQMRMRAVLALVAGACAFADFTGAEPILGSFLAGMVVSAVPFAHKQRLKTYCHGLGYGFLIPMFFISVGLHFHFGAFREPSAWLWVPALLMVAFLVKVVPALRLFRQFGTKAALAGGFLMSSRLSLVAAAAIIGVHIGAMTPILAQSMILAAVVTCLISPVLFVSMV</sequence>
<reference evidence="11 12" key="1">
    <citation type="submission" date="2023-07" db="EMBL/GenBank/DDBJ databases">
        <title>Genomic Encyclopedia of Type Strains, Phase IV (KMG-IV): sequencing the most valuable type-strain genomes for metagenomic binning, comparative biology and taxonomic classification.</title>
        <authorList>
            <person name="Goeker M."/>
        </authorList>
    </citation>
    <scope>NUCLEOTIDE SEQUENCE [LARGE SCALE GENOMIC DNA]</scope>
    <source>
        <strain evidence="11 12">DSM 4006</strain>
    </source>
</reference>